<organism evidence="3 4">
    <name type="scientific">Linnemannia gamsii</name>
    <dbReference type="NCBI Taxonomy" id="64522"/>
    <lineage>
        <taxon>Eukaryota</taxon>
        <taxon>Fungi</taxon>
        <taxon>Fungi incertae sedis</taxon>
        <taxon>Mucoromycota</taxon>
        <taxon>Mortierellomycotina</taxon>
        <taxon>Mortierellomycetes</taxon>
        <taxon>Mortierellales</taxon>
        <taxon>Mortierellaceae</taxon>
        <taxon>Linnemannia</taxon>
    </lineage>
</organism>
<proteinExistence type="predicted"/>
<reference evidence="3 4" key="1">
    <citation type="journal article" date="2020" name="Fungal Divers.">
        <title>Resolving the Mortierellaceae phylogeny through synthesis of multi-gene phylogenetics and phylogenomics.</title>
        <authorList>
            <person name="Vandepol N."/>
            <person name="Liber J."/>
            <person name="Desiro A."/>
            <person name="Na H."/>
            <person name="Kennedy M."/>
            <person name="Barry K."/>
            <person name="Grigoriev I.V."/>
            <person name="Miller A.N."/>
            <person name="O'Donnell K."/>
            <person name="Stajich J.E."/>
            <person name="Bonito G."/>
        </authorList>
    </citation>
    <scope>NUCLEOTIDE SEQUENCE [LARGE SCALE GENOMIC DNA]</scope>
    <source>
        <strain evidence="3 4">AD045</strain>
    </source>
</reference>
<keyword evidence="4" id="KW-1185">Reference proteome</keyword>
<gene>
    <name evidence="3" type="ORF">BGZ96_004378</name>
</gene>
<evidence type="ECO:0000313" key="4">
    <source>
        <dbReference type="Proteomes" id="UP001194696"/>
    </source>
</evidence>
<keyword evidence="1" id="KW-0175">Coiled coil</keyword>
<sequence length="123" mass="13748">MCALSVHVLGSSRPSNTQDPCPLISAKAIKIAQTKEVFDDEEQPINYRPANPKFGALESDEQQCMAKIGEDPNNDEDEEVCDNNDEDDEADFKSILKANDRALEEAIKTLKKARADIKKKLRQ</sequence>
<dbReference type="Proteomes" id="UP001194696">
    <property type="component" value="Unassembled WGS sequence"/>
</dbReference>
<feature type="region of interest" description="Disordered" evidence="2">
    <location>
        <begin position="68"/>
        <end position="87"/>
    </location>
</feature>
<evidence type="ECO:0000313" key="3">
    <source>
        <dbReference type="EMBL" id="KAG0274313.1"/>
    </source>
</evidence>
<feature type="region of interest" description="Disordered" evidence="2">
    <location>
        <begin position="1"/>
        <end position="20"/>
    </location>
</feature>
<evidence type="ECO:0000256" key="1">
    <source>
        <dbReference type="SAM" id="Coils"/>
    </source>
</evidence>
<name>A0ABQ7JIE9_9FUNG</name>
<comment type="caution">
    <text evidence="3">The sequence shown here is derived from an EMBL/GenBank/DDBJ whole genome shotgun (WGS) entry which is preliminary data.</text>
</comment>
<dbReference type="EMBL" id="JAAAIM010002044">
    <property type="protein sequence ID" value="KAG0274313.1"/>
    <property type="molecule type" value="Genomic_DNA"/>
</dbReference>
<accession>A0ABQ7JIE9</accession>
<evidence type="ECO:0000256" key="2">
    <source>
        <dbReference type="SAM" id="MobiDB-lite"/>
    </source>
</evidence>
<protein>
    <submittedName>
        <fullName evidence="3">Uncharacterized protein</fullName>
    </submittedName>
</protein>
<feature type="compositionally biased region" description="Acidic residues" evidence="2">
    <location>
        <begin position="72"/>
        <end position="87"/>
    </location>
</feature>
<feature type="coiled-coil region" evidence="1">
    <location>
        <begin position="96"/>
        <end position="123"/>
    </location>
</feature>